<reference evidence="8 9" key="1">
    <citation type="journal article" date="2018" name="ISME J.">
        <title>A methanotrophic archaeon couples anaerobic oxidation of methane to Fe(III) reduction.</title>
        <authorList>
            <person name="Cai C."/>
            <person name="Leu A.O."/>
            <person name="Xie G.J."/>
            <person name="Guo J."/>
            <person name="Feng Y."/>
            <person name="Zhao J.X."/>
            <person name="Tyson G.W."/>
            <person name="Yuan Z."/>
            <person name="Hu S."/>
        </authorList>
    </citation>
    <scope>NUCLEOTIDE SEQUENCE [LARGE SCALE GENOMIC DNA]</scope>
    <source>
        <strain evidence="8">FeB_12</strain>
    </source>
</reference>
<dbReference type="Pfam" id="PF00708">
    <property type="entry name" value="Acylphosphatase"/>
    <property type="match status" value="1"/>
</dbReference>
<proteinExistence type="inferred from homology"/>
<dbReference type="Proteomes" id="UP000250918">
    <property type="component" value="Unassembled WGS sequence"/>
</dbReference>
<feature type="domain" description="Acylphosphatase-like" evidence="7">
    <location>
        <begin position="5"/>
        <end position="92"/>
    </location>
</feature>
<evidence type="ECO:0000313" key="8">
    <source>
        <dbReference type="EMBL" id="PWB72584.1"/>
    </source>
</evidence>
<feature type="active site" evidence="4">
    <location>
        <position position="20"/>
    </location>
</feature>
<dbReference type="AlphaFoldDB" id="A0A855X712"/>
<dbReference type="InterPro" id="IPR036046">
    <property type="entry name" value="Acylphosphatase-like_dom_sf"/>
</dbReference>
<dbReference type="PANTHER" id="PTHR47268:SF4">
    <property type="entry name" value="ACYLPHOSPHATASE"/>
    <property type="match status" value="1"/>
</dbReference>
<evidence type="ECO:0000256" key="1">
    <source>
        <dbReference type="ARBA" id="ARBA00005614"/>
    </source>
</evidence>
<dbReference type="EMBL" id="PQAP01000080">
    <property type="protein sequence ID" value="PWB72584.1"/>
    <property type="molecule type" value="Genomic_DNA"/>
</dbReference>
<dbReference type="PANTHER" id="PTHR47268">
    <property type="entry name" value="ACYLPHOSPHATASE"/>
    <property type="match status" value="1"/>
</dbReference>
<evidence type="ECO:0000256" key="5">
    <source>
        <dbReference type="RuleBase" id="RU000553"/>
    </source>
</evidence>
<sequence length="92" mass="10035">MNGVGAKIVVRGHVQGVGFRYFCYSRAVQLRVTGWVRNQPDGNVSLYVEGDRGNIESLIDELKIGPRSAAIADVQVAWTAFTGKYDAFTITG</sequence>
<dbReference type="InterPro" id="IPR017968">
    <property type="entry name" value="Acylphosphatase_CS"/>
</dbReference>
<dbReference type="PROSITE" id="PS00150">
    <property type="entry name" value="ACYLPHOSPHATASE_1"/>
    <property type="match status" value="1"/>
</dbReference>
<evidence type="ECO:0000256" key="3">
    <source>
        <dbReference type="ARBA" id="ARBA00047645"/>
    </source>
</evidence>
<dbReference type="PROSITE" id="PS00151">
    <property type="entry name" value="ACYLPHOSPHATASE_2"/>
    <property type="match status" value="1"/>
</dbReference>
<evidence type="ECO:0000259" key="7">
    <source>
        <dbReference type="PROSITE" id="PS51160"/>
    </source>
</evidence>
<accession>A0A855X712</accession>
<comment type="catalytic activity">
    <reaction evidence="3 4 5">
        <text>an acyl phosphate + H2O = a carboxylate + phosphate + H(+)</text>
        <dbReference type="Rhea" id="RHEA:14965"/>
        <dbReference type="ChEBI" id="CHEBI:15377"/>
        <dbReference type="ChEBI" id="CHEBI:15378"/>
        <dbReference type="ChEBI" id="CHEBI:29067"/>
        <dbReference type="ChEBI" id="CHEBI:43474"/>
        <dbReference type="ChEBI" id="CHEBI:59918"/>
        <dbReference type="EC" id="3.6.1.7"/>
    </reaction>
</comment>
<dbReference type="EC" id="3.6.1.7" evidence="2 4"/>
<dbReference type="Gene3D" id="3.30.70.100">
    <property type="match status" value="1"/>
</dbReference>
<dbReference type="InterPro" id="IPR020456">
    <property type="entry name" value="Acylphosphatase"/>
</dbReference>
<gene>
    <name evidence="8" type="ORF">C3F09_06340</name>
</gene>
<feature type="active site" evidence="4">
    <location>
        <position position="38"/>
    </location>
</feature>
<evidence type="ECO:0000256" key="6">
    <source>
        <dbReference type="RuleBase" id="RU004168"/>
    </source>
</evidence>
<name>A0A855X712_9BACT</name>
<protein>
    <recommendedName>
        <fullName evidence="2 4">Acylphosphatase</fullName>
        <ecNumber evidence="2 4">3.6.1.7</ecNumber>
    </recommendedName>
</protein>
<comment type="caution">
    <text evidence="8">The sequence shown here is derived from an EMBL/GenBank/DDBJ whole genome shotgun (WGS) entry which is preliminary data.</text>
</comment>
<dbReference type="InterPro" id="IPR001792">
    <property type="entry name" value="Acylphosphatase-like_dom"/>
</dbReference>
<dbReference type="GO" id="GO:0003998">
    <property type="term" value="F:acylphosphatase activity"/>
    <property type="evidence" value="ECO:0007669"/>
    <property type="project" value="UniProtKB-EC"/>
</dbReference>
<comment type="similarity">
    <text evidence="1 6">Belongs to the acylphosphatase family.</text>
</comment>
<evidence type="ECO:0000256" key="4">
    <source>
        <dbReference type="PROSITE-ProRule" id="PRU00520"/>
    </source>
</evidence>
<dbReference type="PROSITE" id="PS51160">
    <property type="entry name" value="ACYLPHOSPHATASE_3"/>
    <property type="match status" value="1"/>
</dbReference>
<evidence type="ECO:0000256" key="2">
    <source>
        <dbReference type="ARBA" id="ARBA00012150"/>
    </source>
</evidence>
<organism evidence="8 9">
    <name type="scientific">candidate division GN15 bacterium</name>
    <dbReference type="NCBI Taxonomy" id="2072418"/>
    <lineage>
        <taxon>Bacteria</taxon>
        <taxon>candidate division GN15</taxon>
    </lineage>
</organism>
<dbReference type="SUPFAM" id="SSF54975">
    <property type="entry name" value="Acylphosphatase/BLUF domain-like"/>
    <property type="match status" value="1"/>
</dbReference>
<keyword evidence="4 5" id="KW-0378">Hydrolase</keyword>
<evidence type="ECO:0000313" key="9">
    <source>
        <dbReference type="Proteomes" id="UP000250918"/>
    </source>
</evidence>